<dbReference type="PROSITE" id="PS50943">
    <property type="entry name" value="HTH_CROC1"/>
    <property type="match status" value="1"/>
</dbReference>
<dbReference type="InterPro" id="IPR010982">
    <property type="entry name" value="Lambda_DNA-bd_dom_sf"/>
</dbReference>
<dbReference type="OrthoDB" id="7868134at2"/>
<organism evidence="2 3">
    <name type="scientific">Aquimixticola soesokkakensis</name>
    <dbReference type="NCBI Taxonomy" id="1519096"/>
    <lineage>
        <taxon>Bacteria</taxon>
        <taxon>Pseudomonadati</taxon>
        <taxon>Pseudomonadota</taxon>
        <taxon>Alphaproteobacteria</taxon>
        <taxon>Rhodobacterales</taxon>
        <taxon>Paracoccaceae</taxon>
        <taxon>Aquimixticola</taxon>
    </lineage>
</organism>
<evidence type="ECO:0000259" key="1">
    <source>
        <dbReference type="PROSITE" id="PS50943"/>
    </source>
</evidence>
<dbReference type="EMBL" id="FWFS01000004">
    <property type="protein sequence ID" value="SLN36810.1"/>
    <property type="molecule type" value="Genomic_DNA"/>
</dbReference>
<reference evidence="2 3" key="1">
    <citation type="submission" date="2017-03" db="EMBL/GenBank/DDBJ databases">
        <authorList>
            <person name="Afonso C.L."/>
            <person name="Miller P.J."/>
            <person name="Scott M.A."/>
            <person name="Spackman E."/>
            <person name="Goraichik I."/>
            <person name="Dimitrov K.M."/>
            <person name="Suarez D.L."/>
            <person name="Swayne D.E."/>
        </authorList>
    </citation>
    <scope>NUCLEOTIDE SEQUENCE [LARGE SCALE GENOMIC DNA]</scope>
    <source>
        <strain evidence="2 3">CECT 8620</strain>
    </source>
</reference>
<dbReference type="GO" id="GO:0003677">
    <property type="term" value="F:DNA binding"/>
    <property type="evidence" value="ECO:0007669"/>
    <property type="project" value="InterPro"/>
</dbReference>
<evidence type="ECO:0000313" key="3">
    <source>
        <dbReference type="Proteomes" id="UP000193862"/>
    </source>
</evidence>
<dbReference type="SMART" id="SM00530">
    <property type="entry name" value="HTH_XRE"/>
    <property type="match status" value="1"/>
</dbReference>
<accession>A0A1Y5SBB5</accession>
<dbReference type="AlphaFoldDB" id="A0A1Y5SBB5"/>
<keyword evidence="3" id="KW-1185">Reference proteome</keyword>
<proteinExistence type="predicted"/>
<dbReference type="SUPFAM" id="SSF47413">
    <property type="entry name" value="lambda repressor-like DNA-binding domains"/>
    <property type="match status" value="1"/>
</dbReference>
<feature type="domain" description="HTH cro/C1-type" evidence="1">
    <location>
        <begin position="60"/>
        <end position="111"/>
    </location>
</feature>
<dbReference type="Pfam" id="PF13560">
    <property type="entry name" value="HTH_31"/>
    <property type="match status" value="1"/>
</dbReference>
<dbReference type="RefSeq" id="WP_085836043.1">
    <property type="nucleotide sequence ID" value="NZ_FWFS01000004.1"/>
</dbReference>
<evidence type="ECO:0000313" key="2">
    <source>
        <dbReference type="EMBL" id="SLN36810.1"/>
    </source>
</evidence>
<name>A0A1Y5SBB5_9RHOB</name>
<dbReference type="Gene3D" id="1.10.260.40">
    <property type="entry name" value="lambda repressor-like DNA-binding domains"/>
    <property type="match status" value="1"/>
</dbReference>
<sequence length="136" mass="15651">MHTPELMTIMVTCQSSKLEIATKAVIPHCLHMPAKIEPKLSEALRNEMTPENIGRRLMLLREAQNLKSSEMADLLDIPRTYWSRFEGGKRAITEPVAAMLVERFDVTLDFLILGRWDRLPYELAERMRAIDLAKKS</sequence>
<gene>
    <name evidence="2" type="ORF">AQS8620_01321</name>
</gene>
<dbReference type="CDD" id="cd00093">
    <property type="entry name" value="HTH_XRE"/>
    <property type="match status" value="1"/>
</dbReference>
<dbReference type="Proteomes" id="UP000193862">
    <property type="component" value="Unassembled WGS sequence"/>
</dbReference>
<dbReference type="InterPro" id="IPR001387">
    <property type="entry name" value="Cro/C1-type_HTH"/>
</dbReference>
<protein>
    <submittedName>
        <fullName evidence="2">Helix-turn-helix domain protein</fullName>
    </submittedName>
</protein>